<reference evidence="2 3" key="1">
    <citation type="journal article" date="2016" name="Nat. Commun.">
        <title>Thousands of microbial genomes shed light on interconnected biogeochemical processes in an aquifer system.</title>
        <authorList>
            <person name="Anantharaman K."/>
            <person name="Brown C.T."/>
            <person name="Hug L.A."/>
            <person name="Sharon I."/>
            <person name="Castelle C.J."/>
            <person name="Probst A.J."/>
            <person name="Thomas B.C."/>
            <person name="Singh A."/>
            <person name="Wilkins M.J."/>
            <person name="Karaoz U."/>
            <person name="Brodie E.L."/>
            <person name="Williams K.H."/>
            <person name="Hubbard S.S."/>
            <person name="Banfield J.F."/>
        </authorList>
    </citation>
    <scope>NUCLEOTIDE SEQUENCE [LARGE SCALE GENOMIC DNA]</scope>
</reference>
<organism evidence="2 3">
    <name type="scientific">Candidatus Woesebacteria bacterium RIFCSPHIGHO2_01_FULL_40_22</name>
    <dbReference type="NCBI Taxonomy" id="1802499"/>
    <lineage>
        <taxon>Bacteria</taxon>
        <taxon>Candidatus Woeseibacteriota</taxon>
    </lineage>
</organism>
<feature type="transmembrane region" description="Helical" evidence="1">
    <location>
        <begin position="42"/>
        <end position="64"/>
    </location>
</feature>
<sequence>MPTKIIDFFSHVDALLSSKISDYLKPYYDKTPPGFFSGNINLFIKIIIYTILLVIPIALLKLFLPFSKISAIILTILITIIGILAFATLLGFIQLLYSFTF</sequence>
<protein>
    <submittedName>
        <fullName evidence="2">Uncharacterized protein</fullName>
    </submittedName>
</protein>
<dbReference type="Proteomes" id="UP000179221">
    <property type="component" value="Unassembled WGS sequence"/>
</dbReference>
<keyword evidence="1" id="KW-0812">Transmembrane</keyword>
<dbReference type="AlphaFoldDB" id="A0A1F7YKX5"/>
<name>A0A1F7YKX5_9BACT</name>
<evidence type="ECO:0000313" key="2">
    <source>
        <dbReference type="EMBL" id="OGM27927.1"/>
    </source>
</evidence>
<accession>A0A1F7YKX5</accession>
<keyword evidence="1" id="KW-1133">Transmembrane helix</keyword>
<comment type="caution">
    <text evidence="2">The sequence shown here is derived from an EMBL/GenBank/DDBJ whole genome shotgun (WGS) entry which is preliminary data.</text>
</comment>
<gene>
    <name evidence="2" type="ORF">A2628_03515</name>
</gene>
<feature type="transmembrane region" description="Helical" evidence="1">
    <location>
        <begin position="71"/>
        <end position="97"/>
    </location>
</feature>
<proteinExistence type="predicted"/>
<evidence type="ECO:0000256" key="1">
    <source>
        <dbReference type="SAM" id="Phobius"/>
    </source>
</evidence>
<keyword evidence="1" id="KW-0472">Membrane</keyword>
<evidence type="ECO:0000313" key="3">
    <source>
        <dbReference type="Proteomes" id="UP000179221"/>
    </source>
</evidence>
<dbReference type="EMBL" id="MGGL01000001">
    <property type="protein sequence ID" value="OGM27927.1"/>
    <property type="molecule type" value="Genomic_DNA"/>
</dbReference>